<feature type="domain" description="DDE Tnp4" evidence="3">
    <location>
        <begin position="64"/>
        <end position="130"/>
    </location>
</feature>
<evidence type="ECO:0000313" key="4">
    <source>
        <dbReference type="EMBL" id="VEN46640.1"/>
    </source>
</evidence>
<dbReference type="Pfam" id="PF13359">
    <property type="entry name" value="DDE_Tnp_4"/>
    <property type="match status" value="1"/>
</dbReference>
<evidence type="ECO:0000256" key="1">
    <source>
        <dbReference type="ARBA" id="ARBA00001968"/>
    </source>
</evidence>
<organism evidence="4 5">
    <name type="scientific">Callosobruchus maculatus</name>
    <name type="common">Southern cowpea weevil</name>
    <name type="synonym">Pulse bruchid</name>
    <dbReference type="NCBI Taxonomy" id="64391"/>
    <lineage>
        <taxon>Eukaryota</taxon>
        <taxon>Metazoa</taxon>
        <taxon>Ecdysozoa</taxon>
        <taxon>Arthropoda</taxon>
        <taxon>Hexapoda</taxon>
        <taxon>Insecta</taxon>
        <taxon>Pterygota</taxon>
        <taxon>Neoptera</taxon>
        <taxon>Endopterygota</taxon>
        <taxon>Coleoptera</taxon>
        <taxon>Polyphaga</taxon>
        <taxon>Cucujiformia</taxon>
        <taxon>Chrysomeloidea</taxon>
        <taxon>Chrysomelidae</taxon>
        <taxon>Bruchinae</taxon>
        <taxon>Bruchini</taxon>
        <taxon>Callosobruchus</taxon>
    </lineage>
</organism>
<dbReference type="AlphaFoldDB" id="A0A653CHW1"/>
<dbReference type="InterPro" id="IPR027806">
    <property type="entry name" value="HARBI1_dom"/>
</dbReference>
<proteinExistence type="predicted"/>
<name>A0A653CHW1_CALMS</name>
<gene>
    <name evidence="4" type="ORF">CALMAC_LOCUS8667</name>
</gene>
<keyword evidence="2" id="KW-0479">Metal-binding</keyword>
<reference evidence="4 5" key="1">
    <citation type="submission" date="2019-01" db="EMBL/GenBank/DDBJ databases">
        <authorList>
            <person name="Sayadi A."/>
        </authorList>
    </citation>
    <scope>NUCLEOTIDE SEQUENCE [LARGE SCALE GENOMIC DNA]</scope>
</reference>
<evidence type="ECO:0000259" key="3">
    <source>
        <dbReference type="Pfam" id="PF13359"/>
    </source>
</evidence>
<accession>A0A653CHW1</accession>
<dbReference type="OrthoDB" id="6764048at2759"/>
<evidence type="ECO:0000256" key="2">
    <source>
        <dbReference type="ARBA" id="ARBA00022723"/>
    </source>
</evidence>
<keyword evidence="5" id="KW-1185">Reference proteome</keyword>
<feature type="non-terminal residue" evidence="4">
    <location>
        <position position="131"/>
    </location>
</feature>
<protein>
    <recommendedName>
        <fullName evidence="3">DDE Tnp4 domain-containing protein</fullName>
    </recommendedName>
</protein>
<dbReference type="Proteomes" id="UP000410492">
    <property type="component" value="Unassembled WGS sequence"/>
</dbReference>
<comment type="cofactor">
    <cofactor evidence="1">
        <name>a divalent metal cation</name>
        <dbReference type="ChEBI" id="CHEBI:60240"/>
    </cofactor>
</comment>
<evidence type="ECO:0000313" key="5">
    <source>
        <dbReference type="Proteomes" id="UP000410492"/>
    </source>
</evidence>
<dbReference type="EMBL" id="CAACVG010007695">
    <property type="protein sequence ID" value="VEN46640.1"/>
    <property type="molecule type" value="Genomic_DNA"/>
</dbReference>
<sequence length="131" mass="14842">MLRSVADFAGVSIASACRIIKEVSGSIAELGERYIKMPSTNQELEVIAAEFYRKARFPRVIGAIDCTLIRIDSPGGDDAEIYRTRKQFFGVNVQTVSDCRLRIRNIVARWPGSTHDETIFNNSRLKRQFED</sequence>
<dbReference type="GO" id="GO:0046872">
    <property type="term" value="F:metal ion binding"/>
    <property type="evidence" value="ECO:0007669"/>
    <property type="project" value="UniProtKB-KW"/>
</dbReference>